<keyword evidence="2" id="KW-0325">Glycoprotein</keyword>
<evidence type="ECO:0000313" key="5">
    <source>
        <dbReference type="EMBL" id="CAA2969615.1"/>
    </source>
</evidence>
<dbReference type="PROSITE" id="PS50927">
    <property type="entry name" value="BULB_LECTIN"/>
    <property type="match status" value="1"/>
</dbReference>
<dbReference type="OrthoDB" id="1162953at2759"/>
<sequence length="118" mass="12918">MAACGGSGGDKIQEKEDSGCNGKEEIWWKRKEEGNSKNRYVGLWYKEISVETVVWVANRELPLINTSRVLKVIKPGLLVLLDDTNGGIIWSSNTVTKLPDSGNLVVKDANDAAPGNFI</sequence>
<evidence type="ECO:0000256" key="2">
    <source>
        <dbReference type="ARBA" id="ARBA00023180"/>
    </source>
</evidence>
<dbReference type="Pfam" id="PF01453">
    <property type="entry name" value="B_lectin"/>
    <property type="match status" value="1"/>
</dbReference>
<feature type="domain" description="Bulb-type lectin" evidence="4">
    <location>
        <begin position="1"/>
        <end position="118"/>
    </location>
</feature>
<dbReference type="EMBL" id="CACTIH010001946">
    <property type="protein sequence ID" value="CAA2969615.1"/>
    <property type="molecule type" value="Genomic_DNA"/>
</dbReference>
<gene>
    <name evidence="5" type="ORF">OLEA9_A008030</name>
</gene>
<dbReference type="Proteomes" id="UP000594638">
    <property type="component" value="Unassembled WGS sequence"/>
</dbReference>
<proteinExistence type="predicted"/>
<dbReference type="SUPFAM" id="SSF51110">
    <property type="entry name" value="alpha-D-mannose-specific plant lectins"/>
    <property type="match status" value="1"/>
</dbReference>
<comment type="caution">
    <text evidence="5">The sequence shown here is derived from an EMBL/GenBank/DDBJ whole genome shotgun (WGS) entry which is preliminary data.</text>
</comment>
<dbReference type="SMART" id="SM00108">
    <property type="entry name" value="B_lectin"/>
    <property type="match status" value="1"/>
</dbReference>
<name>A0A8S0QK74_OLEEU</name>
<dbReference type="PANTHER" id="PTHR32444">
    <property type="entry name" value="BULB-TYPE LECTIN DOMAIN-CONTAINING PROTEIN"/>
    <property type="match status" value="1"/>
</dbReference>
<feature type="region of interest" description="Disordered" evidence="3">
    <location>
        <begin position="1"/>
        <end position="23"/>
    </location>
</feature>
<keyword evidence="1" id="KW-0732">Signal</keyword>
<dbReference type="Gene3D" id="2.90.10.10">
    <property type="entry name" value="Bulb-type lectin domain"/>
    <property type="match status" value="1"/>
</dbReference>
<organism evidence="5 6">
    <name type="scientific">Olea europaea subsp. europaea</name>
    <dbReference type="NCBI Taxonomy" id="158383"/>
    <lineage>
        <taxon>Eukaryota</taxon>
        <taxon>Viridiplantae</taxon>
        <taxon>Streptophyta</taxon>
        <taxon>Embryophyta</taxon>
        <taxon>Tracheophyta</taxon>
        <taxon>Spermatophyta</taxon>
        <taxon>Magnoliopsida</taxon>
        <taxon>eudicotyledons</taxon>
        <taxon>Gunneridae</taxon>
        <taxon>Pentapetalae</taxon>
        <taxon>asterids</taxon>
        <taxon>lamiids</taxon>
        <taxon>Lamiales</taxon>
        <taxon>Oleaceae</taxon>
        <taxon>Oleeae</taxon>
        <taxon>Olea</taxon>
    </lineage>
</organism>
<feature type="compositionally biased region" description="Basic and acidic residues" evidence="3">
    <location>
        <begin position="11"/>
        <end position="23"/>
    </location>
</feature>
<evidence type="ECO:0000313" key="6">
    <source>
        <dbReference type="Proteomes" id="UP000594638"/>
    </source>
</evidence>
<evidence type="ECO:0000256" key="1">
    <source>
        <dbReference type="ARBA" id="ARBA00022729"/>
    </source>
</evidence>
<protein>
    <recommendedName>
        <fullName evidence="4">Bulb-type lectin domain-containing protein</fullName>
    </recommendedName>
</protein>
<dbReference type="PANTHER" id="PTHR32444:SF183">
    <property type="entry name" value="APPLE DOMAIN-CONTAINING PROTEIN"/>
    <property type="match status" value="1"/>
</dbReference>
<evidence type="ECO:0000256" key="3">
    <source>
        <dbReference type="SAM" id="MobiDB-lite"/>
    </source>
</evidence>
<dbReference type="AlphaFoldDB" id="A0A8S0QK74"/>
<evidence type="ECO:0000259" key="4">
    <source>
        <dbReference type="PROSITE" id="PS50927"/>
    </source>
</evidence>
<dbReference type="InterPro" id="IPR036426">
    <property type="entry name" value="Bulb-type_lectin_dom_sf"/>
</dbReference>
<dbReference type="InterPro" id="IPR001480">
    <property type="entry name" value="Bulb-type_lectin_dom"/>
</dbReference>
<reference evidence="5 6" key="1">
    <citation type="submission" date="2019-12" db="EMBL/GenBank/DDBJ databases">
        <authorList>
            <person name="Alioto T."/>
            <person name="Alioto T."/>
            <person name="Gomez Garrido J."/>
        </authorList>
    </citation>
    <scope>NUCLEOTIDE SEQUENCE [LARGE SCALE GENOMIC DNA]</scope>
</reference>
<keyword evidence="6" id="KW-1185">Reference proteome</keyword>
<dbReference type="Gramene" id="OE9A008030T1">
    <property type="protein sequence ID" value="OE9A008030C1"/>
    <property type="gene ID" value="OE9A008030"/>
</dbReference>
<accession>A0A8S0QK74</accession>